<reference evidence="8" key="1">
    <citation type="journal article" date="2019" name="Int. J. Syst. Evol. Microbiol.">
        <title>The Global Catalogue of Microorganisms (GCM) 10K type strain sequencing project: providing services to taxonomists for standard genome sequencing and annotation.</title>
        <authorList>
            <consortium name="The Broad Institute Genomics Platform"/>
            <consortium name="The Broad Institute Genome Sequencing Center for Infectious Disease"/>
            <person name="Wu L."/>
            <person name="Ma J."/>
        </authorList>
    </citation>
    <scope>NUCLEOTIDE SEQUENCE [LARGE SCALE GENOMIC DNA]</scope>
    <source>
        <strain evidence="8">CCUG 49571</strain>
    </source>
</reference>
<evidence type="ECO:0000313" key="8">
    <source>
        <dbReference type="Proteomes" id="UP001596028"/>
    </source>
</evidence>
<dbReference type="Pfam" id="PF03899">
    <property type="entry name" value="ATP-synt_I"/>
    <property type="match status" value="1"/>
</dbReference>
<comment type="subcellular location">
    <subcellularLocation>
        <location evidence="1">Cell membrane</location>
        <topology evidence="1">Multi-pass membrane protein</topology>
    </subcellularLocation>
</comment>
<feature type="transmembrane region" description="Helical" evidence="6">
    <location>
        <begin position="71"/>
        <end position="90"/>
    </location>
</feature>
<evidence type="ECO:0000256" key="6">
    <source>
        <dbReference type="SAM" id="Phobius"/>
    </source>
</evidence>
<keyword evidence="2" id="KW-1003">Cell membrane</keyword>
<proteinExistence type="predicted"/>
<keyword evidence="3 6" id="KW-0812">Transmembrane</keyword>
<feature type="transmembrane region" description="Helical" evidence="6">
    <location>
        <begin position="96"/>
        <end position="118"/>
    </location>
</feature>
<feature type="transmembrane region" description="Helical" evidence="6">
    <location>
        <begin position="7"/>
        <end position="25"/>
    </location>
</feature>
<evidence type="ECO:0000256" key="2">
    <source>
        <dbReference type="ARBA" id="ARBA00022475"/>
    </source>
</evidence>
<evidence type="ECO:0000256" key="3">
    <source>
        <dbReference type="ARBA" id="ARBA00022692"/>
    </source>
</evidence>
<evidence type="ECO:0000256" key="5">
    <source>
        <dbReference type="ARBA" id="ARBA00023136"/>
    </source>
</evidence>
<organism evidence="7 8">
    <name type="scientific">Cohnella hongkongensis</name>
    <dbReference type="NCBI Taxonomy" id="178337"/>
    <lineage>
        <taxon>Bacteria</taxon>
        <taxon>Bacillati</taxon>
        <taxon>Bacillota</taxon>
        <taxon>Bacilli</taxon>
        <taxon>Bacillales</taxon>
        <taxon>Paenibacillaceae</taxon>
        <taxon>Cohnella</taxon>
    </lineage>
</organism>
<evidence type="ECO:0000256" key="4">
    <source>
        <dbReference type="ARBA" id="ARBA00022989"/>
    </source>
</evidence>
<keyword evidence="4 6" id="KW-1133">Transmembrane helix</keyword>
<feature type="transmembrane region" description="Helical" evidence="6">
    <location>
        <begin position="31"/>
        <end position="50"/>
    </location>
</feature>
<sequence length="122" mass="13856">MDDILRKASRVTLLFLSLCIMLWAVLPEWRIYTAGVSLGVAVSMINAYLLRKRVAWIGIVFKDNPNPPRRVGMGLASRLATVLIAAMAAYRFPEYLHLPSVMYSCFFMPVVSLFVAFLDNRR</sequence>
<dbReference type="EMBL" id="JBHSEP010000011">
    <property type="protein sequence ID" value="MFC4599749.1"/>
    <property type="molecule type" value="Genomic_DNA"/>
</dbReference>
<evidence type="ECO:0000313" key="7">
    <source>
        <dbReference type="EMBL" id="MFC4599749.1"/>
    </source>
</evidence>
<keyword evidence="8" id="KW-1185">Reference proteome</keyword>
<dbReference type="RefSeq" id="WP_378098134.1">
    <property type="nucleotide sequence ID" value="NZ_JBHSEP010000011.1"/>
</dbReference>
<evidence type="ECO:0000256" key="1">
    <source>
        <dbReference type="ARBA" id="ARBA00004651"/>
    </source>
</evidence>
<gene>
    <name evidence="7" type="ORF">ACFO3S_15960</name>
</gene>
<protein>
    <submittedName>
        <fullName evidence="7">ATP synthase subunit I</fullName>
    </submittedName>
</protein>
<comment type="caution">
    <text evidence="7">The sequence shown here is derived from an EMBL/GenBank/DDBJ whole genome shotgun (WGS) entry which is preliminary data.</text>
</comment>
<dbReference type="InterPro" id="IPR005598">
    <property type="entry name" value="ATP_synth_I"/>
</dbReference>
<name>A0ABV9FF25_9BACL</name>
<dbReference type="Proteomes" id="UP001596028">
    <property type="component" value="Unassembled WGS sequence"/>
</dbReference>
<keyword evidence="5 6" id="KW-0472">Membrane</keyword>
<accession>A0ABV9FF25</accession>